<protein>
    <submittedName>
        <fullName evidence="2">Uncharacterized protein</fullName>
    </submittedName>
</protein>
<keyword evidence="3" id="KW-1185">Reference proteome</keyword>
<gene>
    <name evidence="2" type="ORF">KCH_06910</name>
</gene>
<organism evidence="2 3">
    <name type="scientific">Kitasatospora cheerisanensis KCTC 2395</name>
    <dbReference type="NCBI Taxonomy" id="1348663"/>
    <lineage>
        <taxon>Bacteria</taxon>
        <taxon>Bacillati</taxon>
        <taxon>Actinomycetota</taxon>
        <taxon>Actinomycetes</taxon>
        <taxon>Kitasatosporales</taxon>
        <taxon>Streptomycetaceae</taxon>
        <taxon>Kitasatospora</taxon>
    </lineage>
</organism>
<proteinExistence type="predicted"/>
<dbReference type="AlphaFoldDB" id="A0A066ZB95"/>
<accession>A0A066ZB95</accession>
<dbReference type="HOGENOM" id="CLU_3026248_0_0_11"/>
<dbReference type="EMBL" id="JNBY01000028">
    <property type="protein sequence ID" value="KDN87581.1"/>
    <property type="molecule type" value="Genomic_DNA"/>
</dbReference>
<name>A0A066ZB95_9ACTN</name>
<dbReference type="Proteomes" id="UP000027178">
    <property type="component" value="Unassembled WGS sequence"/>
</dbReference>
<sequence length="55" mass="5835">MTEYGYFLSCEEYTPGRTAGAGTARGAVRLHQAGDLRPLPSVDGRAGQQPVRGGR</sequence>
<comment type="caution">
    <text evidence="2">The sequence shown here is derived from an EMBL/GenBank/DDBJ whole genome shotgun (WGS) entry which is preliminary data.</text>
</comment>
<reference evidence="2 3" key="1">
    <citation type="submission" date="2014-05" db="EMBL/GenBank/DDBJ databases">
        <title>Draft Genome Sequence of Kitasatospora cheerisanensis KCTC 2395.</title>
        <authorList>
            <person name="Nam D.H."/>
        </authorList>
    </citation>
    <scope>NUCLEOTIDE SEQUENCE [LARGE SCALE GENOMIC DNA]</scope>
    <source>
        <strain evidence="2 3">KCTC 2395</strain>
    </source>
</reference>
<feature type="region of interest" description="Disordered" evidence="1">
    <location>
        <begin position="32"/>
        <end position="55"/>
    </location>
</feature>
<evidence type="ECO:0000313" key="2">
    <source>
        <dbReference type="EMBL" id="KDN87581.1"/>
    </source>
</evidence>
<evidence type="ECO:0000256" key="1">
    <source>
        <dbReference type="SAM" id="MobiDB-lite"/>
    </source>
</evidence>
<evidence type="ECO:0000313" key="3">
    <source>
        <dbReference type="Proteomes" id="UP000027178"/>
    </source>
</evidence>